<keyword evidence="2" id="KW-0238">DNA-binding</keyword>
<evidence type="ECO:0000313" key="7">
    <source>
        <dbReference type="Proteomes" id="UP000504882"/>
    </source>
</evidence>
<accession>A0ABY2E280</accession>
<protein>
    <submittedName>
        <fullName evidence="6">MarR family transcriptional regulator</fullName>
    </submittedName>
</protein>
<dbReference type="SMART" id="SM00347">
    <property type="entry name" value="HTH_MARR"/>
    <property type="match status" value="1"/>
</dbReference>
<dbReference type="Proteomes" id="UP000504882">
    <property type="component" value="Unassembled WGS sequence"/>
</dbReference>
<dbReference type="Gene3D" id="1.10.10.10">
    <property type="entry name" value="Winged helix-like DNA-binding domain superfamily/Winged helix DNA-binding domain"/>
    <property type="match status" value="1"/>
</dbReference>
<evidence type="ECO:0000256" key="2">
    <source>
        <dbReference type="ARBA" id="ARBA00023125"/>
    </source>
</evidence>
<evidence type="ECO:0000256" key="4">
    <source>
        <dbReference type="SAM" id="MobiDB-lite"/>
    </source>
</evidence>
<name>A0ABY2E280_9MICO</name>
<dbReference type="PANTHER" id="PTHR33164">
    <property type="entry name" value="TRANSCRIPTIONAL REGULATOR, MARR FAMILY"/>
    <property type="match status" value="1"/>
</dbReference>
<dbReference type="EMBL" id="SMNA01000006">
    <property type="protein sequence ID" value="TDE92715.1"/>
    <property type="molecule type" value="Genomic_DNA"/>
</dbReference>
<feature type="domain" description="HTH marR-type" evidence="5">
    <location>
        <begin position="50"/>
        <end position="191"/>
    </location>
</feature>
<keyword evidence="3" id="KW-0804">Transcription</keyword>
<feature type="region of interest" description="Disordered" evidence="4">
    <location>
        <begin position="1"/>
        <end position="23"/>
    </location>
</feature>
<organism evidence="6 7">
    <name type="scientific">Occultella glacieicola</name>
    <dbReference type="NCBI Taxonomy" id="2518684"/>
    <lineage>
        <taxon>Bacteria</taxon>
        <taxon>Bacillati</taxon>
        <taxon>Actinomycetota</taxon>
        <taxon>Actinomycetes</taxon>
        <taxon>Micrococcales</taxon>
        <taxon>Ruaniaceae</taxon>
        <taxon>Occultella</taxon>
    </lineage>
</organism>
<dbReference type="InterPro" id="IPR000835">
    <property type="entry name" value="HTH_MarR-typ"/>
</dbReference>
<proteinExistence type="predicted"/>
<dbReference type="InterPro" id="IPR039422">
    <property type="entry name" value="MarR/SlyA-like"/>
</dbReference>
<dbReference type="InterPro" id="IPR036388">
    <property type="entry name" value="WH-like_DNA-bd_sf"/>
</dbReference>
<dbReference type="PANTHER" id="PTHR33164:SF57">
    <property type="entry name" value="MARR-FAMILY TRANSCRIPTIONAL REGULATOR"/>
    <property type="match status" value="1"/>
</dbReference>
<evidence type="ECO:0000313" key="6">
    <source>
        <dbReference type="EMBL" id="TDE92715.1"/>
    </source>
</evidence>
<keyword evidence="7" id="KW-1185">Reference proteome</keyword>
<dbReference type="Pfam" id="PF12802">
    <property type="entry name" value="MarR_2"/>
    <property type="match status" value="1"/>
</dbReference>
<dbReference type="PROSITE" id="PS01117">
    <property type="entry name" value="HTH_MARR_1"/>
    <property type="match status" value="1"/>
</dbReference>
<evidence type="ECO:0000256" key="1">
    <source>
        <dbReference type="ARBA" id="ARBA00023015"/>
    </source>
</evidence>
<feature type="compositionally biased region" description="Low complexity" evidence="4">
    <location>
        <begin position="1"/>
        <end position="14"/>
    </location>
</feature>
<dbReference type="PROSITE" id="PS50995">
    <property type="entry name" value="HTH_MARR_2"/>
    <property type="match status" value="1"/>
</dbReference>
<dbReference type="SUPFAM" id="SSF46785">
    <property type="entry name" value="Winged helix' DNA-binding domain"/>
    <property type="match status" value="1"/>
</dbReference>
<sequence>MSAMTAMTAMTAPTDPRPASSPAWSCPLSRMPTMTRSGSDVAAAASGPDDPELQAAIREVEIQFSNLFVHAKQLFRRRALAIHPELSILGYRILGTVVREGALQQGHIAERLELDKAVASRTIKHLEDLGLVERAPDPRDGRAFLVTASESGRTRYDATSERERAVLQARLTEWGVEDLHRFGDLLGRLIDGMDLRPGE</sequence>
<evidence type="ECO:0000259" key="5">
    <source>
        <dbReference type="PROSITE" id="PS50995"/>
    </source>
</evidence>
<gene>
    <name evidence="6" type="ORF">EXU48_14425</name>
</gene>
<evidence type="ECO:0000256" key="3">
    <source>
        <dbReference type="ARBA" id="ARBA00023163"/>
    </source>
</evidence>
<dbReference type="InterPro" id="IPR036390">
    <property type="entry name" value="WH_DNA-bd_sf"/>
</dbReference>
<reference evidence="6 7" key="1">
    <citation type="submission" date="2019-03" db="EMBL/GenBank/DDBJ databases">
        <title>Genomic features of bacteria from cold environments.</title>
        <authorList>
            <person name="Shen L."/>
        </authorList>
    </citation>
    <scope>NUCLEOTIDE SEQUENCE [LARGE SCALE GENOMIC DNA]</scope>
    <source>
        <strain evidence="7">T3246-1</strain>
    </source>
</reference>
<keyword evidence="1" id="KW-0805">Transcription regulation</keyword>
<dbReference type="InterPro" id="IPR023187">
    <property type="entry name" value="Tscrpt_reg_MarR-type_CS"/>
</dbReference>
<comment type="caution">
    <text evidence="6">The sequence shown here is derived from an EMBL/GenBank/DDBJ whole genome shotgun (WGS) entry which is preliminary data.</text>
</comment>